<keyword evidence="2" id="KW-0812">Transmembrane</keyword>
<dbReference type="InterPro" id="IPR014717">
    <property type="entry name" value="Transl_elong_EF1B/ribsomal_bS6"/>
</dbReference>
<name>A0A7T0G2R6_9BACT</name>
<dbReference type="PANTHER" id="PTHR39555">
    <property type="entry name" value="FIMBRIAL ASSEMBLY PROTEIN PILO-LIKE PROTEIN-RELATED"/>
    <property type="match status" value="1"/>
</dbReference>
<sequence length="212" mass="24567">MDHIFDKLPYDFLENIKSAYVILTGVVVGLLLAVIYFFTIYSAIAEEYAGLVSNRENVKRKLDQYQRTVKQKEMVSRQLISMEGKLSLAKKQLPRGEELPNLLKELSSFGQGRSDFAMMRFQLEEGEIIDFYKEVPFNIEMRGSFTDTMDFFDKMENALRLIGLTELTMRSRNMTETRNGEQVIQPTLFTDFTATTFAYVEGAESRKKEKKK</sequence>
<dbReference type="Gene3D" id="3.30.70.60">
    <property type="match status" value="1"/>
</dbReference>
<organism evidence="3 4">
    <name type="scientific">Candidatus Nitrohelix vancouverensis</name>
    <dbReference type="NCBI Taxonomy" id="2705534"/>
    <lineage>
        <taxon>Bacteria</taxon>
        <taxon>Pseudomonadati</taxon>
        <taxon>Nitrospinota/Tectimicrobiota group</taxon>
        <taxon>Nitrospinota</taxon>
        <taxon>Nitrospinia</taxon>
        <taxon>Nitrospinales</taxon>
        <taxon>Nitrospinaceae</taxon>
        <taxon>Candidatus Nitrohelix</taxon>
    </lineage>
</organism>
<evidence type="ECO:0000256" key="1">
    <source>
        <dbReference type="SAM" id="Coils"/>
    </source>
</evidence>
<keyword evidence="2" id="KW-1133">Transmembrane helix</keyword>
<feature type="coiled-coil region" evidence="1">
    <location>
        <begin position="48"/>
        <end position="75"/>
    </location>
</feature>
<dbReference type="Proteomes" id="UP000594464">
    <property type="component" value="Chromosome"/>
</dbReference>
<evidence type="ECO:0000256" key="2">
    <source>
        <dbReference type="SAM" id="Phobius"/>
    </source>
</evidence>
<dbReference type="PANTHER" id="PTHR39555:SF1">
    <property type="entry name" value="TYPE IV PILUS INNER MEMBRANE COMPONENT PILO"/>
    <property type="match status" value="1"/>
</dbReference>
<dbReference type="InterPro" id="IPR007445">
    <property type="entry name" value="PilO"/>
</dbReference>
<reference evidence="4" key="1">
    <citation type="submission" date="2020-02" db="EMBL/GenBank/DDBJ databases">
        <title>Genomic and physiological characterization of two novel Nitrospinaceae genera.</title>
        <authorList>
            <person name="Mueller A.J."/>
            <person name="Jung M.-Y."/>
            <person name="Strachan C.R."/>
            <person name="Herbold C.W."/>
            <person name="Kirkegaard R.H."/>
            <person name="Daims H."/>
        </authorList>
    </citation>
    <scope>NUCLEOTIDE SEQUENCE [LARGE SCALE GENOMIC DNA]</scope>
</reference>
<dbReference type="AlphaFoldDB" id="A0A7T0G2R6"/>
<dbReference type="Pfam" id="PF04350">
    <property type="entry name" value="PilO"/>
    <property type="match status" value="1"/>
</dbReference>
<dbReference type="EMBL" id="CP048620">
    <property type="protein sequence ID" value="QPJ64620.1"/>
    <property type="molecule type" value="Genomic_DNA"/>
</dbReference>
<feature type="transmembrane region" description="Helical" evidence="2">
    <location>
        <begin position="20"/>
        <end position="44"/>
    </location>
</feature>
<protein>
    <submittedName>
        <fullName evidence="3">Type 4a pilus biogenesis protein PilO</fullName>
    </submittedName>
</protein>
<proteinExistence type="predicted"/>
<dbReference type="GO" id="GO:0043107">
    <property type="term" value="P:type IV pilus-dependent motility"/>
    <property type="evidence" value="ECO:0007669"/>
    <property type="project" value="InterPro"/>
</dbReference>
<evidence type="ECO:0000313" key="3">
    <source>
        <dbReference type="EMBL" id="QPJ64620.1"/>
    </source>
</evidence>
<evidence type="ECO:0000313" key="4">
    <source>
        <dbReference type="Proteomes" id="UP000594464"/>
    </source>
</evidence>
<keyword evidence="2" id="KW-0472">Membrane</keyword>
<dbReference type="GO" id="GO:0043683">
    <property type="term" value="P:type IV pilus assembly"/>
    <property type="evidence" value="ECO:0007669"/>
    <property type="project" value="InterPro"/>
</dbReference>
<gene>
    <name evidence="3" type="primary">pilO</name>
    <name evidence="3" type="ORF">G3M78_04125</name>
</gene>
<keyword evidence="1" id="KW-0175">Coiled coil</keyword>
<accession>A0A7T0G2R6</accession>
<dbReference type="KEGG" id="nva:G3M78_04125"/>